<comment type="subunit">
    <text evidence="9">Monomer.</text>
</comment>
<dbReference type="PROSITE" id="PS00178">
    <property type="entry name" value="AA_TRNA_LIGASE_I"/>
    <property type="match status" value="1"/>
</dbReference>
<comment type="caution">
    <text evidence="13">The sequence shown here is derived from an EMBL/GenBank/DDBJ whole genome shotgun (WGS) entry which is preliminary data.</text>
</comment>
<proteinExistence type="inferred from homology"/>
<keyword evidence="4 9" id="KW-0067">ATP-binding</keyword>
<dbReference type="InterPro" id="IPR009080">
    <property type="entry name" value="tRNAsynth_Ia_anticodon-bd"/>
</dbReference>
<feature type="domain" description="Aminoacyl-tRNA synthetase class Ia" evidence="10">
    <location>
        <begin position="17"/>
        <end position="564"/>
    </location>
</feature>
<dbReference type="NCBIfam" id="NF004349">
    <property type="entry name" value="PRK05729.1"/>
    <property type="match status" value="1"/>
</dbReference>
<feature type="short sequence motif" description="'HIGH' region" evidence="9">
    <location>
        <begin position="43"/>
        <end position="53"/>
    </location>
</feature>
<protein>
    <recommendedName>
        <fullName evidence="9">Valine--tRNA ligase</fullName>
        <ecNumber evidence="9">6.1.1.9</ecNumber>
    </recommendedName>
    <alternativeName>
        <fullName evidence="9">Valyl-tRNA synthetase</fullName>
        <shortName evidence="9">ValRS</shortName>
    </alternativeName>
</protein>
<dbReference type="CDD" id="cd00817">
    <property type="entry name" value="ValRS_core"/>
    <property type="match status" value="1"/>
</dbReference>
<evidence type="ECO:0000256" key="2">
    <source>
        <dbReference type="ARBA" id="ARBA00022598"/>
    </source>
</evidence>
<dbReference type="SUPFAM" id="SSF52374">
    <property type="entry name" value="Nucleotidylyl transferase"/>
    <property type="match status" value="1"/>
</dbReference>
<dbReference type="RefSeq" id="WP_193530438.1">
    <property type="nucleotide sequence ID" value="NZ_JADCJZ010000003.1"/>
</dbReference>
<keyword evidence="2 9" id="KW-0436">Ligase</keyword>
<dbReference type="InterPro" id="IPR002300">
    <property type="entry name" value="aa-tRNA-synth_Ia"/>
</dbReference>
<comment type="catalytic activity">
    <reaction evidence="8 9">
        <text>tRNA(Val) + L-valine + ATP = L-valyl-tRNA(Val) + AMP + diphosphate</text>
        <dbReference type="Rhea" id="RHEA:10704"/>
        <dbReference type="Rhea" id="RHEA-COMP:9672"/>
        <dbReference type="Rhea" id="RHEA-COMP:9708"/>
        <dbReference type="ChEBI" id="CHEBI:30616"/>
        <dbReference type="ChEBI" id="CHEBI:33019"/>
        <dbReference type="ChEBI" id="CHEBI:57762"/>
        <dbReference type="ChEBI" id="CHEBI:78442"/>
        <dbReference type="ChEBI" id="CHEBI:78537"/>
        <dbReference type="ChEBI" id="CHEBI:456215"/>
        <dbReference type="EC" id="6.1.1.9"/>
    </reaction>
</comment>
<dbReference type="GO" id="GO:0004832">
    <property type="term" value="F:valine-tRNA ligase activity"/>
    <property type="evidence" value="ECO:0007669"/>
    <property type="project" value="UniProtKB-EC"/>
</dbReference>
<evidence type="ECO:0000256" key="5">
    <source>
        <dbReference type="ARBA" id="ARBA00022917"/>
    </source>
</evidence>
<comment type="domain">
    <text evidence="9">ValRS has two distinct active sites: one for aminoacylation and one for editing. The misactivated threonine is translocated from the active site to the editing site.</text>
</comment>
<comment type="similarity">
    <text evidence="9">Belongs to the class-I aminoacyl-tRNA synthetase family. ValS type 1 subfamily.</text>
</comment>
<name>A0ABR9QUR4_9ACTN</name>
<dbReference type="PANTHER" id="PTHR11946:SF93">
    <property type="entry name" value="VALINE--TRNA LIGASE, CHLOROPLASTIC_MITOCHONDRIAL 2"/>
    <property type="match status" value="1"/>
</dbReference>
<dbReference type="HAMAP" id="MF_02004">
    <property type="entry name" value="Val_tRNA_synth_type1"/>
    <property type="match status" value="1"/>
</dbReference>
<evidence type="ECO:0000256" key="8">
    <source>
        <dbReference type="ARBA" id="ARBA00047552"/>
    </source>
</evidence>
<dbReference type="PANTHER" id="PTHR11946">
    <property type="entry name" value="VALYL-TRNA SYNTHETASES"/>
    <property type="match status" value="1"/>
</dbReference>
<keyword evidence="7 9" id="KW-0030">Aminoacyl-tRNA synthetase</keyword>
<evidence type="ECO:0000313" key="14">
    <source>
        <dbReference type="Proteomes" id="UP001194273"/>
    </source>
</evidence>
<keyword evidence="3 9" id="KW-0547">Nucleotide-binding</keyword>
<dbReference type="NCBIfam" id="TIGR00422">
    <property type="entry name" value="valS"/>
    <property type="match status" value="1"/>
</dbReference>
<dbReference type="Proteomes" id="UP001194273">
    <property type="component" value="Unassembled WGS sequence"/>
</dbReference>
<dbReference type="SUPFAM" id="SSF50677">
    <property type="entry name" value="ValRS/IleRS/LeuRS editing domain"/>
    <property type="match status" value="1"/>
</dbReference>
<dbReference type="Gene3D" id="1.10.287.380">
    <property type="entry name" value="Valyl-tRNA synthetase, C-terminal domain"/>
    <property type="match status" value="1"/>
</dbReference>
<dbReference type="Pfam" id="PF08264">
    <property type="entry name" value="Anticodon_1"/>
    <property type="match status" value="1"/>
</dbReference>
<dbReference type="PRINTS" id="PR00986">
    <property type="entry name" value="TRNASYNTHVAL"/>
</dbReference>
<comment type="subcellular location">
    <subcellularLocation>
        <location evidence="9">Cytoplasm</location>
    </subcellularLocation>
</comment>
<evidence type="ECO:0000313" key="13">
    <source>
        <dbReference type="EMBL" id="MBE5024813.1"/>
    </source>
</evidence>
<dbReference type="Pfam" id="PF10458">
    <property type="entry name" value="Val_tRNA-synt_C"/>
    <property type="match status" value="1"/>
</dbReference>
<evidence type="ECO:0000256" key="6">
    <source>
        <dbReference type="ARBA" id="ARBA00023054"/>
    </source>
</evidence>
<evidence type="ECO:0000256" key="9">
    <source>
        <dbReference type="HAMAP-Rule" id="MF_02004"/>
    </source>
</evidence>
<evidence type="ECO:0000256" key="1">
    <source>
        <dbReference type="ARBA" id="ARBA00022490"/>
    </source>
</evidence>
<dbReference type="InterPro" id="IPR033705">
    <property type="entry name" value="Anticodon_Ia_Val"/>
</dbReference>
<dbReference type="EC" id="6.1.1.9" evidence="9"/>
<dbReference type="Pfam" id="PF00133">
    <property type="entry name" value="tRNA-synt_1"/>
    <property type="match status" value="1"/>
</dbReference>
<keyword evidence="6 9" id="KW-0175">Coiled coil</keyword>
<feature type="domain" description="Valyl-tRNA synthetase tRNA-binding arm" evidence="12">
    <location>
        <begin position="830"/>
        <end position="893"/>
    </location>
</feature>
<sequence>MEEMPKNYDPQTAEPELIERWMSAGCYQRSKGVGDCTVVIPPPNVTGILHMGHAMDDSIQDTYVRYSRMRGRSTRWILGTDHAGIATQTKVDKKLKSEGVSRLEIGRENFLDACWDWTREYGGTIVSQIKRMGCSIDFSDEKFTMSPEFSRAVRKVFCDWYHDGLIYRGKRIVNWCPSCCTAISDDEAEYQDEKGHLWYLQYPLVEPVDGIDHITVATTRPETMLGDTGVAVSPQDPEKAKLVGKMVRLPIVDREIPIFSDWHVDAGFGTGFVKVTPAHDPNDYAMGQAHDLEQINIFDEHAVVVDGYGEFSGMNRDQCREAVVAWFEEHGLLEKVEELDHSVMHCYRCNTALEPWLSEQWFVAVDKLKERATQVVRDGEVKFHPERWTQTYLTWMDNLKDWCISRQLWWGHRIPVFYCEDCGWEDALMEDTDVCPKCGGHHVHQDEDVLDTWFSSQLWTFATQGWPDDTSELAEHHPTKVLVTARDIIALWVARMIMSSLYFTDEVPFHDVYIYATILAKDGSRMSKSKGNGVDPMELMEKYGADAMRYNLLTLITNNQDVKFDANIDKKTHKLIDSPRTEQARGFVTKIWNASRFVQMNLEGYEPGAPAAVTPEDAWMLSRLARAVAHATEQLETYAFGDYAREIQSFFWGDVCDWYIELCKNRLLDGAPAERLQVQRNLVFVLDTCMRLLHPVMPFVTESVWDKLPASGLDDHSAEFLMVAAWPEPECFAGFVNEKAEKDFELAKRVISCVRSTRARYRLSPRAELDVCVRCGTEDAAVLAGQEGFVRSVGHVGAFVAADDAQKPEGCVSVADGSLEIFVHVGDLVDLAAESARLAKELAKAEKDLAGVERTLSNEGFVAKAAPEVIEKKRAQAAELTATIEQLKAQISDFA</sequence>
<dbReference type="InterPro" id="IPR013155">
    <property type="entry name" value="M/V/L/I-tRNA-synth_anticd-bd"/>
</dbReference>
<dbReference type="EMBL" id="JADCJZ010000003">
    <property type="protein sequence ID" value="MBE5024813.1"/>
    <property type="molecule type" value="Genomic_DNA"/>
</dbReference>
<dbReference type="InterPro" id="IPR019499">
    <property type="entry name" value="Val-tRNA_synth_tRNA-bd"/>
</dbReference>
<dbReference type="InterPro" id="IPR037118">
    <property type="entry name" value="Val-tRNA_synth_C_sf"/>
</dbReference>
<keyword evidence="1 9" id="KW-0963">Cytoplasm</keyword>
<dbReference type="Gene3D" id="1.10.730.10">
    <property type="entry name" value="Isoleucyl-tRNA Synthetase, Domain 1"/>
    <property type="match status" value="1"/>
</dbReference>
<evidence type="ECO:0000256" key="4">
    <source>
        <dbReference type="ARBA" id="ARBA00022840"/>
    </source>
</evidence>
<evidence type="ECO:0000259" key="12">
    <source>
        <dbReference type="Pfam" id="PF10458"/>
    </source>
</evidence>
<feature type="binding site" evidence="9">
    <location>
        <position position="528"/>
    </location>
    <ligand>
        <name>ATP</name>
        <dbReference type="ChEBI" id="CHEBI:30616"/>
    </ligand>
</feature>
<accession>A0ABR9QUR4</accession>
<feature type="coiled-coil region" evidence="9">
    <location>
        <begin position="828"/>
        <end position="890"/>
    </location>
</feature>
<evidence type="ECO:0000259" key="11">
    <source>
        <dbReference type="Pfam" id="PF08264"/>
    </source>
</evidence>
<reference evidence="13 14" key="1">
    <citation type="submission" date="2020-10" db="EMBL/GenBank/DDBJ databases">
        <title>ChiBAC.</title>
        <authorList>
            <person name="Zenner C."/>
            <person name="Hitch T.C.A."/>
            <person name="Clavel T."/>
        </authorList>
    </citation>
    <scope>NUCLEOTIDE SEQUENCE [LARGE SCALE GENOMIC DNA]</scope>
    <source>
        <strain evidence="13 14">DSM 107455</strain>
    </source>
</reference>
<dbReference type="InterPro" id="IPR001412">
    <property type="entry name" value="aa-tRNA-synth_I_CS"/>
</dbReference>
<dbReference type="InterPro" id="IPR010978">
    <property type="entry name" value="tRNA-bd_arm"/>
</dbReference>
<dbReference type="SUPFAM" id="SSF47323">
    <property type="entry name" value="Anticodon-binding domain of a subclass of class I aminoacyl-tRNA synthetases"/>
    <property type="match status" value="1"/>
</dbReference>
<keyword evidence="14" id="KW-1185">Reference proteome</keyword>
<dbReference type="InterPro" id="IPR014729">
    <property type="entry name" value="Rossmann-like_a/b/a_fold"/>
</dbReference>
<evidence type="ECO:0000256" key="3">
    <source>
        <dbReference type="ARBA" id="ARBA00022741"/>
    </source>
</evidence>
<gene>
    <name evidence="9" type="primary">valS</name>
    <name evidence="13" type="ORF">INF26_08125</name>
</gene>
<comment type="domain">
    <text evidence="9">The C-terminal coiled-coil domain is crucial for aminoacylation activity.</text>
</comment>
<dbReference type="CDD" id="cd07962">
    <property type="entry name" value="Anticodon_Ia_Val"/>
    <property type="match status" value="1"/>
</dbReference>
<dbReference type="Gene3D" id="3.40.50.620">
    <property type="entry name" value="HUPs"/>
    <property type="match status" value="2"/>
</dbReference>
<comment type="function">
    <text evidence="9">Catalyzes the attachment of valine to tRNA(Val). As ValRS can inadvertently accommodate and process structurally similar amino acids such as threonine, to avoid such errors, it has a 'posttransfer' editing activity that hydrolyzes mischarged Thr-tRNA(Val) in a tRNA-dependent manner.</text>
</comment>
<dbReference type="InterPro" id="IPR002303">
    <property type="entry name" value="Valyl-tRNA_ligase"/>
</dbReference>
<keyword evidence="5 9" id="KW-0648">Protein biosynthesis</keyword>
<evidence type="ECO:0000256" key="7">
    <source>
        <dbReference type="ARBA" id="ARBA00023146"/>
    </source>
</evidence>
<dbReference type="SUPFAM" id="SSF46589">
    <property type="entry name" value="tRNA-binding arm"/>
    <property type="match status" value="1"/>
</dbReference>
<comment type="caution">
    <text evidence="9">Lacks conserved residue(s) required for the propagation of feature annotation.</text>
</comment>
<dbReference type="InterPro" id="IPR009008">
    <property type="entry name" value="Val/Leu/Ile-tRNA-synth_edit"/>
</dbReference>
<evidence type="ECO:0000259" key="10">
    <source>
        <dbReference type="Pfam" id="PF00133"/>
    </source>
</evidence>
<organism evidence="13 14">
    <name type="scientific">Thermophilibacter gallinarum</name>
    <dbReference type="NCBI Taxonomy" id="2779357"/>
    <lineage>
        <taxon>Bacteria</taxon>
        <taxon>Bacillati</taxon>
        <taxon>Actinomycetota</taxon>
        <taxon>Coriobacteriia</taxon>
        <taxon>Coriobacteriales</taxon>
        <taxon>Atopobiaceae</taxon>
        <taxon>Thermophilibacter</taxon>
    </lineage>
</organism>
<feature type="domain" description="Methionyl/Valyl/Leucyl/Isoleucyl-tRNA synthetase anticodon-binding" evidence="11">
    <location>
        <begin position="617"/>
        <end position="772"/>
    </location>
</feature>